<dbReference type="Proteomes" id="UP000231857">
    <property type="component" value="Unassembled WGS sequence"/>
</dbReference>
<feature type="chain" id="PRO_5046876750" description="Choice-of-anchor D domain-containing protein" evidence="3">
    <location>
        <begin position="17"/>
        <end position="702"/>
    </location>
</feature>
<keyword evidence="2" id="KW-0677">Repeat</keyword>
<sequence>MTVFRLLFLLSFTVYLNGCFSSDSWTNSFFQKAITATSISGAFGGIAPPFHPPSVFPEIVVEANSIELVSGYSISIPSVDLNQTGDDFPITIRNIGNGPLSIGRVLVMPGSTGDWRQFTVNSNSLSRELAPNESGVLYVNFRPTIQASASASIYIENGDSDESYFQIIVKSSAAPDPDILIYQGNAALENGDSINLGGENSCGGAKTYSFAILNTGLGTLNLTGNPKILISGPDASLFTVVTEPSDSSIPMSQATHFSIRFSPTGALGERSATVTIPNDDPDESGFSFNFRTSQGNPEIYVYYVGGSELPIGSLQELGYTYIHSMEPPLSLGIGIHNRGNETLYLTGESIIEVSGNGVSSFAFNKPISTIQPGTWQTFSINAQPKNPGVNLANFSIPNNDCDENPYTFQAALRGFDFGGATPSWAARRGHTSVSFDNKLWILGGAYRTSFYQDVYSSTDGVNWELKTSAAPWGKRAYHASVVFNNKIWVLGGNESNTRRNDVWSSSDGVNWTRELESAPWTGRFEFGAVVFDNKIWVVAGKKYNDEGLRDVWYSSDGVNWTLATNTPSWSARSTFSLLTFQNKLWMIGGFSPDNSSLFQTVWNSSDGVNWTFVTGAPGWTPRSSIAGVVYNDAMYILSGFDGHNTLLDSYRSEDGLLWKKFESPWGARDTHTAVAWMNKIWVMGGQNTPGYPIQGVSSFWDN</sequence>
<dbReference type="InterPro" id="IPR015915">
    <property type="entry name" value="Kelch-typ_b-propeller"/>
</dbReference>
<proteinExistence type="predicted"/>
<evidence type="ECO:0000256" key="1">
    <source>
        <dbReference type="ARBA" id="ARBA00022441"/>
    </source>
</evidence>
<dbReference type="SUPFAM" id="SSF117281">
    <property type="entry name" value="Kelch motif"/>
    <property type="match status" value="1"/>
</dbReference>
<evidence type="ECO:0000313" key="5">
    <source>
        <dbReference type="Proteomes" id="UP000231857"/>
    </source>
</evidence>
<accession>A0ABX4PJ96</accession>
<keyword evidence="5" id="KW-1185">Reference proteome</keyword>
<dbReference type="Gene3D" id="2.120.10.80">
    <property type="entry name" value="Kelch-type beta propeller"/>
    <property type="match status" value="2"/>
</dbReference>
<dbReference type="Gene3D" id="2.60.40.10">
    <property type="entry name" value="Immunoglobulins"/>
    <property type="match status" value="3"/>
</dbReference>
<dbReference type="PANTHER" id="PTHR46376">
    <property type="entry name" value="LEUCINE-ZIPPER-LIKE TRANSCRIPTIONAL REGULATOR 1"/>
    <property type="match status" value="1"/>
</dbReference>
<evidence type="ECO:0000313" key="4">
    <source>
        <dbReference type="EMBL" id="PKA15867.1"/>
    </source>
</evidence>
<keyword evidence="1" id="KW-0880">Kelch repeat</keyword>
<name>A0ABX4PJ96_9LEPT</name>
<protein>
    <recommendedName>
        <fullName evidence="6">Choice-of-anchor D domain-containing protein</fullName>
    </recommendedName>
</protein>
<organism evidence="4 5">
    <name type="scientific">Leptospira haakeii</name>
    <dbReference type="NCBI Taxonomy" id="2023198"/>
    <lineage>
        <taxon>Bacteria</taxon>
        <taxon>Pseudomonadati</taxon>
        <taxon>Spirochaetota</taxon>
        <taxon>Spirochaetia</taxon>
        <taxon>Leptospirales</taxon>
        <taxon>Leptospiraceae</taxon>
        <taxon>Leptospira</taxon>
    </lineage>
</organism>
<dbReference type="InterPro" id="IPR051568">
    <property type="entry name" value="LZTR1/Attractin"/>
</dbReference>
<reference evidence="4 5" key="1">
    <citation type="submission" date="2017-07" db="EMBL/GenBank/DDBJ databases">
        <title>Leptospira spp. isolated from tropical soils.</title>
        <authorList>
            <person name="Thibeaux R."/>
            <person name="Iraola G."/>
            <person name="Ferres I."/>
            <person name="Bierque E."/>
            <person name="Girault D."/>
            <person name="Soupe-Gilbert M.-E."/>
            <person name="Picardeau M."/>
            <person name="Goarant C."/>
        </authorList>
    </citation>
    <scope>NUCLEOTIDE SEQUENCE [LARGE SCALE GENOMIC DNA]</scope>
    <source>
        <strain evidence="4 5">ATI7-C-A2</strain>
    </source>
</reference>
<dbReference type="RefSeq" id="WP_100724093.1">
    <property type="nucleotide sequence ID" value="NZ_NPEG01000007.1"/>
</dbReference>
<dbReference type="PANTHER" id="PTHR46376:SF1">
    <property type="entry name" value="LEUCINE-ZIPPER-LIKE TRANSCRIPTIONAL REGULATOR 1"/>
    <property type="match status" value="1"/>
</dbReference>
<dbReference type="InterPro" id="IPR013783">
    <property type="entry name" value="Ig-like_fold"/>
</dbReference>
<dbReference type="NCBIfam" id="NF012200">
    <property type="entry name" value="choice_anch_D"/>
    <property type="match status" value="3"/>
</dbReference>
<evidence type="ECO:0000256" key="2">
    <source>
        <dbReference type="ARBA" id="ARBA00022737"/>
    </source>
</evidence>
<dbReference type="EMBL" id="NPEI01000005">
    <property type="protein sequence ID" value="PKA15867.1"/>
    <property type="molecule type" value="Genomic_DNA"/>
</dbReference>
<feature type="signal peptide" evidence="3">
    <location>
        <begin position="1"/>
        <end position="16"/>
    </location>
</feature>
<gene>
    <name evidence="4" type="ORF">CH363_10130</name>
</gene>
<evidence type="ECO:0000256" key="3">
    <source>
        <dbReference type="SAM" id="SignalP"/>
    </source>
</evidence>
<comment type="caution">
    <text evidence="4">The sequence shown here is derived from an EMBL/GenBank/DDBJ whole genome shotgun (WGS) entry which is preliminary data.</text>
</comment>
<evidence type="ECO:0008006" key="6">
    <source>
        <dbReference type="Google" id="ProtNLM"/>
    </source>
</evidence>
<dbReference type="Pfam" id="PF24681">
    <property type="entry name" value="Kelch_KLHDC2_KLHL20_DRC7"/>
    <property type="match status" value="1"/>
</dbReference>
<keyword evidence="3" id="KW-0732">Signal</keyword>